<dbReference type="AlphaFoldDB" id="A0A8S1SV41"/>
<evidence type="ECO:0000313" key="2">
    <source>
        <dbReference type="EMBL" id="CAD8145531.1"/>
    </source>
</evidence>
<gene>
    <name evidence="2" type="ORF">PPENT_87.1.T0140289</name>
</gene>
<name>A0A8S1SV41_9CILI</name>
<proteinExistence type="predicted"/>
<dbReference type="InterPro" id="IPR000719">
    <property type="entry name" value="Prot_kinase_dom"/>
</dbReference>
<feature type="domain" description="Protein kinase" evidence="1">
    <location>
        <begin position="1"/>
        <end position="271"/>
    </location>
</feature>
<sequence length="645" mass="77754">MSKYKIKFRILETNSGTLYQIEEENGQNKQNFYAFDLSPDFQEWSLKMEEKLSNCNTVRQHVKQINYQNQRYILFTYLEGITLDRQISNFRGKKESIKLDILKNYLTQSLETLYQIHNQYILGRVFSTKNILDCDGQILFLDFGFGPKMLTQNIDLIFPPEIIEKYVEKQQYDYYYDIKIDSWLLGAMLFHLVKLKPINAVQLIENKVKIMSYNDINEYWLYLKKQMERSNHIDAFTERYPKELCQFIQGLLTYNPINRLSFHQIYKNDFIKSLNLPKYEEYLQFYENYNEKKLDEEIKTNEISASVIIMTKDLQIEQHKERSNQNVQTPQTSCVQEYNKILLFQIQILQVKLSMLHIQFLILLKDQQMIFLEAIKIILKISFVIKYRESKFYVIWSHIKMELFRQTFLEKISEEFAEELKKKNFQLENVLVYFLRKMGYLILVELLKKINQDVCPWKCAQEVQQKWKDFKIEDSKKLLENSIKSTINKLEPILKETFIKHCQIYQTEEKIEEVIRNQLKADQNCFLSQKIDGDSIFNCSSEDFLRNGYRQFIQITSKFLEREKKLNQQPSLKYNTLLLKILICHLINRIFNLNNVKINFENLLKDRKTLDFLTPHEIYQYICRDDETKKDDDIKHIFNVNFKNE</sequence>
<dbReference type="Pfam" id="PF00069">
    <property type="entry name" value="Pkinase"/>
    <property type="match status" value="1"/>
</dbReference>
<protein>
    <recommendedName>
        <fullName evidence="1">Protein kinase domain-containing protein</fullName>
    </recommendedName>
</protein>
<dbReference type="SMART" id="SM00220">
    <property type="entry name" value="S_TKc"/>
    <property type="match status" value="1"/>
</dbReference>
<dbReference type="GO" id="GO:0004672">
    <property type="term" value="F:protein kinase activity"/>
    <property type="evidence" value="ECO:0007669"/>
    <property type="project" value="InterPro"/>
</dbReference>
<evidence type="ECO:0000313" key="3">
    <source>
        <dbReference type="Proteomes" id="UP000689195"/>
    </source>
</evidence>
<organism evidence="2 3">
    <name type="scientific">Paramecium pentaurelia</name>
    <dbReference type="NCBI Taxonomy" id="43138"/>
    <lineage>
        <taxon>Eukaryota</taxon>
        <taxon>Sar</taxon>
        <taxon>Alveolata</taxon>
        <taxon>Ciliophora</taxon>
        <taxon>Intramacronucleata</taxon>
        <taxon>Oligohymenophorea</taxon>
        <taxon>Peniculida</taxon>
        <taxon>Parameciidae</taxon>
        <taxon>Paramecium</taxon>
    </lineage>
</organism>
<reference evidence="2" key="1">
    <citation type="submission" date="2021-01" db="EMBL/GenBank/DDBJ databases">
        <authorList>
            <consortium name="Genoscope - CEA"/>
            <person name="William W."/>
        </authorList>
    </citation>
    <scope>NUCLEOTIDE SEQUENCE</scope>
</reference>
<comment type="caution">
    <text evidence="2">The sequence shown here is derived from an EMBL/GenBank/DDBJ whole genome shotgun (WGS) entry which is preliminary data.</text>
</comment>
<keyword evidence="3" id="KW-1185">Reference proteome</keyword>
<dbReference type="PANTHER" id="PTHR44305">
    <property type="entry name" value="SI:DKEY-192D15.2-RELATED"/>
    <property type="match status" value="1"/>
</dbReference>
<dbReference type="EMBL" id="CAJJDO010000014">
    <property type="protein sequence ID" value="CAD8145531.1"/>
    <property type="molecule type" value="Genomic_DNA"/>
</dbReference>
<dbReference type="GO" id="GO:0005524">
    <property type="term" value="F:ATP binding"/>
    <property type="evidence" value="ECO:0007669"/>
    <property type="project" value="InterPro"/>
</dbReference>
<dbReference type="InterPro" id="IPR053083">
    <property type="entry name" value="TF_kinase-domain_protein"/>
</dbReference>
<accession>A0A8S1SV41</accession>
<evidence type="ECO:0000259" key="1">
    <source>
        <dbReference type="PROSITE" id="PS50011"/>
    </source>
</evidence>
<dbReference type="PROSITE" id="PS50011">
    <property type="entry name" value="PROTEIN_KINASE_DOM"/>
    <property type="match status" value="1"/>
</dbReference>
<dbReference type="Proteomes" id="UP000689195">
    <property type="component" value="Unassembled WGS sequence"/>
</dbReference>
<dbReference type="PANTHER" id="PTHR44305:SF24">
    <property type="entry name" value="TYROSINE-PROTEIN KINASE C03B1.5-RELATED"/>
    <property type="match status" value="1"/>
</dbReference>
<dbReference type="OrthoDB" id="300676at2759"/>